<dbReference type="Proteomes" id="UP000254060">
    <property type="component" value="Unassembled WGS sequence"/>
</dbReference>
<protein>
    <submittedName>
        <fullName evidence="2">EDD domain protein, DegV family</fullName>
    </submittedName>
</protein>
<dbReference type="RefSeq" id="WP_024370500.1">
    <property type="nucleotide sequence ID" value="NZ_UGGP01000001.1"/>
</dbReference>
<gene>
    <name evidence="2" type="primary">degV_2</name>
    <name evidence="2" type="ORF">NCTC13163_00827</name>
</gene>
<keyword evidence="1" id="KW-0446">Lipid-binding</keyword>
<dbReference type="NCBIfam" id="TIGR00762">
    <property type="entry name" value="DegV"/>
    <property type="match status" value="1"/>
</dbReference>
<dbReference type="STRING" id="1397694.GCA_000702585_01341"/>
<dbReference type="EMBL" id="UGGP01000001">
    <property type="protein sequence ID" value="STO07480.1"/>
    <property type="molecule type" value="Genomic_DNA"/>
</dbReference>
<evidence type="ECO:0000313" key="2">
    <source>
        <dbReference type="EMBL" id="STO07480.1"/>
    </source>
</evidence>
<dbReference type="OrthoDB" id="9780660at2"/>
<dbReference type="InterPro" id="IPR043168">
    <property type="entry name" value="DegV_C"/>
</dbReference>
<accession>A0A377FRM8</accession>
<dbReference type="Gene3D" id="3.30.1180.10">
    <property type="match status" value="1"/>
</dbReference>
<evidence type="ECO:0000313" key="3">
    <source>
        <dbReference type="Proteomes" id="UP000254060"/>
    </source>
</evidence>
<dbReference type="Pfam" id="PF02645">
    <property type="entry name" value="DegV"/>
    <property type="match status" value="1"/>
</dbReference>
<dbReference type="AlphaFoldDB" id="A0A377FRM8"/>
<sequence>MGNIAILTDSTAYLPADFCEAREVHVAPLSVIFDGESFREAVDISTEAFYSRIEAGNLPTTSQPSIGETVELIEQLPNEVTDVIAITLSSGISGTYQSMIALNDMVDVNVHAFDSEISCMPQAFLVEEAVKLRDAGASAQEIMAHLENVRASIRAYFVVDDLDHLQRGGRLSAAQALVGSFLQIKPVLHFQDRLIVPFEKIRTYKKAVRRIEEMMEETIKGDGEGYCIGIIHANCPERQAEEIASMKAKFPKAHIAGSHFGPVIGTHLGPGAIGITWYRRNW</sequence>
<dbReference type="Gene3D" id="3.40.50.10170">
    <property type="match status" value="1"/>
</dbReference>
<reference evidence="2 3" key="1">
    <citation type="submission" date="2018-06" db="EMBL/GenBank/DDBJ databases">
        <authorList>
            <consortium name="Pathogen Informatics"/>
            <person name="Doyle S."/>
        </authorList>
    </citation>
    <scope>NUCLEOTIDE SEQUENCE [LARGE SCALE GENOMIC DNA]</scope>
    <source>
        <strain evidence="2 3">NCTC13163</strain>
    </source>
</reference>
<dbReference type="GO" id="GO:0008289">
    <property type="term" value="F:lipid binding"/>
    <property type="evidence" value="ECO:0007669"/>
    <property type="project" value="UniProtKB-KW"/>
</dbReference>
<evidence type="ECO:0000256" key="1">
    <source>
        <dbReference type="ARBA" id="ARBA00023121"/>
    </source>
</evidence>
<dbReference type="InterPro" id="IPR003797">
    <property type="entry name" value="DegV"/>
</dbReference>
<organism evidence="2 3">
    <name type="scientific">Exiguobacterium aurantiacum</name>
    <dbReference type="NCBI Taxonomy" id="33987"/>
    <lineage>
        <taxon>Bacteria</taxon>
        <taxon>Bacillati</taxon>
        <taxon>Bacillota</taxon>
        <taxon>Bacilli</taxon>
        <taxon>Bacillales</taxon>
        <taxon>Bacillales Family XII. Incertae Sedis</taxon>
        <taxon>Exiguobacterium</taxon>
    </lineage>
</organism>
<proteinExistence type="predicted"/>
<dbReference type="PANTHER" id="PTHR33434">
    <property type="entry name" value="DEGV DOMAIN-CONTAINING PROTEIN DR_1986-RELATED"/>
    <property type="match status" value="1"/>
</dbReference>
<dbReference type="PANTHER" id="PTHR33434:SF2">
    <property type="entry name" value="FATTY ACID-BINDING PROTEIN TM_1468"/>
    <property type="match status" value="1"/>
</dbReference>
<dbReference type="PROSITE" id="PS51482">
    <property type="entry name" value="DEGV"/>
    <property type="match status" value="1"/>
</dbReference>
<name>A0A377FRM8_9BACL</name>
<dbReference type="SUPFAM" id="SSF82549">
    <property type="entry name" value="DAK1/DegV-like"/>
    <property type="match status" value="1"/>
</dbReference>
<dbReference type="InterPro" id="IPR050270">
    <property type="entry name" value="DegV_domain_contain"/>
</dbReference>